<keyword evidence="3 7" id="KW-1134">Transmembrane beta strand</keyword>
<evidence type="ECO:0000313" key="10">
    <source>
        <dbReference type="Proteomes" id="UP001595906"/>
    </source>
</evidence>
<name>A0ABV8PXH2_9BACT</name>
<dbReference type="InterPro" id="IPR023996">
    <property type="entry name" value="TonB-dep_OMP_SusC/RagA"/>
</dbReference>
<dbReference type="Pfam" id="PF07715">
    <property type="entry name" value="Plug"/>
    <property type="match status" value="1"/>
</dbReference>
<dbReference type="Gene3D" id="2.40.170.20">
    <property type="entry name" value="TonB-dependent receptor, beta-barrel domain"/>
    <property type="match status" value="1"/>
</dbReference>
<feature type="domain" description="TonB-dependent receptor plug" evidence="8">
    <location>
        <begin position="118"/>
        <end position="224"/>
    </location>
</feature>
<evidence type="ECO:0000256" key="3">
    <source>
        <dbReference type="ARBA" id="ARBA00022452"/>
    </source>
</evidence>
<dbReference type="SUPFAM" id="SSF56935">
    <property type="entry name" value="Porins"/>
    <property type="match status" value="1"/>
</dbReference>
<dbReference type="Proteomes" id="UP001595906">
    <property type="component" value="Unassembled WGS sequence"/>
</dbReference>
<gene>
    <name evidence="9" type="ORF">ACFOW1_05685</name>
</gene>
<protein>
    <submittedName>
        <fullName evidence="9">SusC/RagA family TonB-linked outer membrane protein</fullName>
    </submittedName>
</protein>
<dbReference type="Gene3D" id="2.60.40.1120">
    <property type="entry name" value="Carboxypeptidase-like, regulatory domain"/>
    <property type="match status" value="1"/>
</dbReference>
<evidence type="ECO:0000256" key="1">
    <source>
        <dbReference type="ARBA" id="ARBA00004571"/>
    </source>
</evidence>
<evidence type="ECO:0000256" key="6">
    <source>
        <dbReference type="ARBA" id="ARBA00023237"/>
    </source>
</evidence>
<evidence type="ECO:0000256" key="7">
    <source>
        <dbReference type="PROSITE-ProRule" id="PRU01360"/>
    </source>
</evidence>
<dbReference type="Gene3D" id="2.170.130.10">
    <property type="entry name" value="TonB-dependent receptor, plug domain"/>
    <property type="match status" value="1"/>
</dbReference>
<dbReference type="EMBL" id="JBHSDC010000003">
    <property type="protein sequence ID" value="MFC4231371.1"/>
    <property type="molecule type" value="Genomic_DNA"/>
</dbReference>
<evidence type="ECO:0000256" key="4">
    <source>
        <dbReference type="ARBA" id="ARBA00022692"/>
    </source>
</evidence>
<dbReference type="SUPFAM" id="SSF49464">
    <property type="entry name" value="Carboxypeptidase regulatory domain-like"/>
    <property type="match status" value="1"/>
</dbReference>
<evidence type="ECO:0000256" key="2">
    <source>
        <dbReference type="ARBA" id="ARBA00022448"/>
    </source>
</evidence>
<comment type="subcellular location">
    <subcellularLocation>
        <location evidence="1 7">Cell outer membrane</location>
        <topology evidence="1 7">Multi-pass membrane protein</topology>
    </subcellularLocation>
</comment>
<keyword evidence="4 7" id="KW-0812">Transmembrane</keyword>
<dbReference type="PROSITE" id="PS52016">
    <property type="entry name" value="TONB_DEPENDENT_REC_3"/>
    <property type="match status" value="1"/>
</dbReference>
<dbReference type="NCBIfam" id="TIGR04057">
    <property type="entry name" value="SusC_RagA_signa"/>
    <property type="match status" value="1"/>
</dbReference>
<dbReference type="Pfam" id="PF13715">
    <property type="entry name" value="CarbopepD_reg_2"/>
    <property type="match status" value="1"/>
</dbReference>
<comment type="caution">
    <text evidence="9">The sequence shown here is derived from an EMBL/GenBank/DDBJ whole genome shotgun (WGS) entry which is preliminary data.</text>
</comment>
<evidence type="ECO:0000259" key="8">
    <source>
        <dbReference type="Pfam" id="PF07715"/>
    </source>
</evidence>
<dbReference type="InterPro" id="IPR012910">
    <property type="entry name" value="Plug_dom"/>
</dbReference>
<dbReference type="InterPro" id="IPR008969">
    <property type="entry name" value="CarboxyPept-like_regulatory"/>
</dbReference>
<evidence type="ECO:0000313" key="9">
    <source>
        <dbReference type="EMBL" id="MFC4231371.1"/>
    </source>
</evidence>
<evidence type="ECO:0000256" key="5">
    <source>
        <dbReference type="ARBA" id="ARBA00023136"/>
    </source>
</evidence>
<sequence>MKQLRCLLLLLPLILITGLLSAQKKVITGKVIDAKTGEPLGGASVLLEKSKSGISTKADGTFTIALTTEKNTLVFSFIGYTTQVVAIGDKTNIDVALQPVVATEAEVVVIGYGTQKRTSVTGAVSKYQNEKLDQSPVSRLDQALQGKIAGVQIQNIASEAGSDPKVQVRGISSINAGQSPLVVVDGQPVPDGLSFVNMSDVLSIEVLKDAASAAIYGSRGASGVILITTKSGKAEKASYNLKISSGYKSAYSLYPIITTTDYTNMLYKEAALRYADSAAYTQGFTSAQLSTFSKNKGNLITTAEKGAYILENQFFGGSSVDWQRAAIRTANVKNADLSVSGGSKDVKYYIAGSFQDDPGNMIHSEYKRYNVRSKINVNLSDKVKLTFNLNPSYIYREKPATTFTDFTRIASYLPTTIDAKTAAFVNMLPTNNYSAGDFGQPRMFNDLAYNGIMPDGSTFINALGTPLALSSSANTSPYAQLQLEKITTNDYRLQTSADLTYQITKSLSFKTQLSAYVKSSVGLDFTKTNAKAIGNPNSGVYTNSLYVDLLNENTFTFSKQINNHSINVIAGFTANKIKSDYQQITASNFISDNITTINTAGVISQDNTQTYSTTVPVGLLSYLGRVNYGFKDKYLLSASFRADGSSKFAPDRKWGYFPSVSAGWVVTKEKFLQDVKWISSLKLRASYGAVGNNNITDFLYLDKLYAANYPTGSGTGITTQGFVPSASILSNPYITWETTYSFNTGLDVSLFKNKLTLGIDVYQSKTDKLLLQQEAMGITGVSQVINNIGKLQNNGIELEISSNNIRNKNFTWTTAGNISHTQNKLLQLGNETQLLNTGERQDVYMNKVGGPLIQYYNYKTDGLWNSTADILAAQAKGLTSALPSYFSQGALKFKDVNGDNVIDANDRTVLGNPYPDFTWGIINNFTFKGFDIGITFQGVQGGKLLNGDAYYNEARKINKNYTTNRWISPNNPGDGKTPYYTNGYSSAWTQSDYIIQDASYYALREVLVGYSIPTKIINRFKLGSLRLYMSGQNLFFHASSSYKGLNIEARNNTLQYASPLIDGYQRGAFPLNRTIIFGLDIKF</sequence>
<proteinExistence type="inferred from homology"/>
<dbReference type="RefSeq" id="WP_379012795.1">
    <property type="nucleotide sequence ID" value="NZ_JBHSDC010000003.1"/>
</dbReference>
<accession>A0ABV8PXH2</accession>
<organism evidence="9 10">
    <name type="scientific">Parasediminibacterium paludis</name>
    <dbReference type="NCBI Taxonomy" id="908966"/>
    <lineage>
        <taxon>Bacteria</taxon>
        <taxon>Pseudomonadati</taxon>
        <taxon>Bacteroidota</taxon>
        <taxon>Chitinophagia</taxon>
        <taxon>Chitinophagales</taxon>
        <taxon>Chitinophagaceae</taxon>
        <taxon>Parasediminibacterium</taxon>
    </lineage>
</organism>
<keyword evidence="5 7" id="KW-0472">Membrane</keyword>
<dbReference type="InterPro" id="IPR037066">
    <property type="entry name" value="Plug_dom_sf"/>
</dbReference>
<comment type="similarity">
    <text evidence="7">Belongs to the TonB-dependent receptor family.</text>
</comment>
<keyword evidence="6 7" id="KW-0998">Cell outer membrane</keyword>
<dbReference type="InterPro" id="IPR039426">
    <property type="entry name" value="TonB-dep_rcpt-like"/>
</dbReference>
<keyword evidence="2 7" id="KW-0813">Transport</keyword>
<dbReference type="NCBIfam" id="TIGR04056">
    <property type="entry name" value="OMP_RagA_SusC"/>
    <property type="match status" value="1"/>
</dbReference>
<keyword evidence="10" id="KW-1185">Reference proteome</keyword>
<dbReference type="InterPro" id="IPR036942">
    <property type="entry name" value="Beta-barrel_TonB_sf"/>
</dbReference>
<dbReference type="InterPro" id="IPR023997">
    <property type="entry name" value="TonB-dep_OMP_SusC/RagA_CS"/>
</dbReference>
<reference evidence="10" key="1">
    <citation type="journal article" date="2019" name="Int. J. Syst. Evol. Microbiol.">
        <title>The Global Catalogue of Microorganisms (GCM) 10K type strain sequencing project: providing services to taxonomists for standard genome sequencing and annotation.</title>
        <authorList>
            <consortium name="The Broad Institute Genomics Platform"/>
            <consortium name="The Broad Institute Genome Sequencing Center for Infectious Disease"/>
            <person name="Wu L."/>
            <person name="Ma J."/>
        </authorList>
    </citation>
    <scope>NUCLEOTIDE SEQUENCE [LARGE SCALE GENOMIC DNA]</scope>
    <source>
        <strain evidence="10">CECT 8010</strain>
    </source>
</reference>